<comment type="caution">
    <text evidence="5">The sequence shown here is derived from an EMBL/GenBank/DDBJ whole genome shotgun (WGS) entry which is preliminary data.</text>
</comment>
<dbReference type="GO" id="GO:0005524">
    <property type="term" value="F:ATP binding"/>
    <property type="evidence" value="ECO:0007669"/>
    <property type="project" value="UniProtKB-UniRule"/>
</dbReference>
<dbReference type="OrthoDB" id="8477079at2"/>
<dbReference type="PANTHER" id="PTHR22683">
    <property type="entry name" value="SPORULATION PROTEIN RELATED"/>
    <property type="match status" value="1"/>
</dbReference>
<dbReference type="PANTHER" id="PTHR22683:SF41">
    <property type="entry name" value="DNA TRANSLOCASE FTSK"/>
    <property type="match status" value="1"/>
</dbReference>
<dbReference type="AlphaFoldDB" id="A0A5R8KJ61"/>
<gene>
    <name evidence="5" type="ORF">FEM03_03030</name>
</gene>
<dbReference type="Pfam" id="PF01580">
    <property type="entry name" value="FtsK_SpoIIIE"/>
    <property type="match status" value="1"/>
</dbReference>
<keyword evidence="2 3" id="KW-0067">ATP-binding</keyword>
<dbReference type="EMBL" id="VAUV01000002">
    <property type="protein sequence ID" value="TLD72344.1"/>
    <property type="molecule type" value="Genomic_DNA"/>
</dbReference>
<dbReference type="InterPro" id="IPR027417">
    <property type="entry name" value="P-loop_NTPase"/>
</dbReference>
<feature type="binding site" evidence="3">
    <location>
        <begin position="400"/>
        <end position="407"/>
    </location>
    <ligand>
        <name>ATP</name>
        <dbReference type="ChEBI" id="CHEBI:30616"/>
    </ligand>
</feature>
<feature type="domain" description="FtsK" evidence="4">
    <location>
        <begin position="380"/>
        <end position="572"/>
    </location>
</feature>
<keyword evidence="6" id="KW-1185">Reference proteome</keyword>
<keyword evidence="5" id="KW-0132">Cell division</keyword>
<protein>
    <submittedName>
        <fullName evidence="5">Cell division protein FtsK</fullName>
    </submittedName>
</protein>
<evidence type="ECO:0000256" key="1">
    <source>
        <dbReference type="ARBA" id="ARBA00022741"/>
    </source>
</evidence>
<dbReference type="GO" id="GO:0003677">
    <property type="term" value="F:DNA binding"/>
    <property type="evidence" value="ECO:0007669"/>
    <property type="project" value="InterPro"/>
</dbReference>
<reference evidence="5 6" key="1">
    <citation type="submission" date="2019-05" db="EMBL/GenBank/DDBJ databases">
        <title>Verrucobacter flavum gen. nov., sp. nov. a new member of the family Verrucomicrobiaceae.</title>
        <authorList>
            <person name="Szuroczki S."/>
            <person name="Abbaszade G."/>
            <person name="Szabo A."/>
            <person name="Felfoldi T."/>
            <person name="Schumann P."/>
            <person name="Boka K."/>
            <person name="Keki Z."/>
            <person name="Toumi M."/>
            <person name="Toth E."/>
        </authorList>
    </citation>
    <scope>NUCLEOTIDE SEQUENCE [LARGE SCALE GENOMIC DNA]</scope>
    <source>
        <strain evidence="5 6">MG-N-17</strain>
    </source>
</reference>
<dbReference type="Proteomes" id="UP000306196">
    <property type="component" value="Unassembled WGS sequence"/>
</dbReference>
<dbReference type="InterPro" id="IPR002543">
    <property type="entry name" value="FtsK_dom"/>
</dbReference>
<proteinExistence type="predicted"/>
<dbReference type="Gene3D" id="3.40.50.300">
    <property type="entry name" value="P-loop containing nucleotide triphosphate hydrolases"/>
    <property type="match status" value="1"/>
</dbReference>
<dbReference type="SUPFAM" id="SSF52540">
    <property type="entry name" value="P-loop containing nucleoside triphosphate hydrolases"/>
    <property type="match status" value="1"/>
</dbReference>
<evidence type="ECO:0000313" key="6">
    <source>
        <dbReference type="Proteomes" id="UP000306196"/>
    </source>
</evidence>
<dbReference type="PROSITE" id="PS50901">
    <property type="entry name" value="FTSK"/>
    <property type="match status" value="1"/>
</dbReference>
<dbReference type="InterPro" id="IPR050206">
    <property type="entry name" value="FtsK/SpoIIIE/SftA"/>
</dbReference>
<evidence type="ECO:0000259" key="4">
    <source>
        <dbReference type="PROSITE" id="PS50901"/>
    </source>
</evidence>
<evidence type="ECO:0000313" key="5">
    <source>
        <dbReference type="EMBL" id="TLD72344.1"/>
    </source>
</evidence>
<keyword evidence="5" id="KW-0131">Cell cycle</keyword>
<sequence>MARINVSQLKQACVDRGWLDRWLDDPATPVPMPMTPAGGIPVNGRLFHQLVAGLVQKLCVPDASAPLLALRSREQIWALLWDELAAAKVQALVRSQSAEAALHLAEALKAWCQRLAELRANCPNFKSWRSALLTHEFDLKRVAIQVSDGGVVEVSGRPDSVQVDPVHGIVVVDYKLSRGSNGTLDLLQLAIYARMLRLAKPGLNFAGLLEYYEPGLHLVPKTEAQLNAIFEHEVQPVLDRIAGHEKLMSKLKSVQVGHEAVRLSWQPKAEPDLGRDIEKAYNSFKVPVQVMGRVEAPQLVRYLIRPGLGISFAKLRSNAVNLKIQLGLHAEPLVMPGSGHVIFDVVKEKPDTVWWQDEVQRAELTAHASPLALALGVDINNRLILADLCDSNTAHALIGGSSGSGKSELLKSLVATLVKRNRPETLQLTLIDPKLLTFGGIVENAYLTGPILRDIEESLACLHLAVEDMERRYEILLAENHTRLGDRIAQGKTDLPFRVIIFDEFADLINSGREEKKEFERLTKRLSAKGRAAGVHLIIATQRPDKDVVTGQLKANLPMKICLRVTNAVNSQILLDEPGAEHLLGRGDFLSQTGSTPVRGQSLFIPQKEFLELFADKI</sequence>
<evidence type="ECO:0000256" key="3">
    <source>
        <dbReference type="PROSITE-ProRule" id="PRU00289"/>
    </source>
</evidence>
<evidence type="ECO:0000256" key="2">
    <source>
        <dbReference type="ARBA" id="ARBA00022840"/>
    </source>
</evidence>
<dbReference type="InterPro" id="IPR011604">
    <property type="entry name" value="PDDEXK-like_dom_sf"/>
</dbReference>
<dbReference type="GO" id="GO:0051301">
    <property type="term" value="P:cell division"/>
    <property type="evidence" value="ECO:0007669"/>
    <property type="project" value="UniProtKB-KW"/>
</dbReference>
<keyword evidence="1 3" id="KW-0547">Nucleotide-binding</keyword>
<name>A0A5R8KJ61_9BACT</name>
<accession>A0A5R8KJ61</accession>
<organism evidence="5 6">
    <name type="scientific">Phragmitibacter flavus</name>
    <dbReference type="NCBI Taxonomy" id="2576071"/>
    <lineage>
        <taxon>Bacteria</taxon>
        <taxon>Pseudomonadati</taxon>
        <taxon>Verrucomicrobiota</taxon>
        <taxon>Verrucomicrobiia</taxon>
        <taxon>Verrucomicrobiales</taxon>
        <taxon>Verrucomicrobiaceae</taxon>
        <taxon>Phragmitibacter</taxon>
    </lineage>
</organism>
<dbReference type="Gene3D" id="3.90.320.10">
    <property type="match status" value="1"/>
</dbReference>
<dbReference type="RefSeq" id="WP_138084700.1">
    <property type="nucleotide sequence ID" value="NZ_VAUV01000002.1"/>
</dbReference>